<gene>
    <name evidence="1" type="ORF">BDQ12DRAFT_376991</name>
</gene>
<accession>A0A5C3LMW3</accession>
<keyword evidence="2" id="KW-1185">Reference proteome</keyword>
<evidence type="ECO:0000313" key="2">
    <source>
        <dbReference type="Proteomes" id="UP000308652"/>
    </source>
</evidence>
<dbReference type="Proteomes" id="UP000308652">
    <property type="component" value="Unassembled WGS sequence"/>
</dbReference>
<reference evidence="1 2" key="1">
    <citation type="journal article" date="2019" name="Nat. Ecol. Evol.">
        <title>Megaphylogeny resolves global patterns of mushroom evolution.</title>
        <authorList>
            <person name="Varga T."/>
            <person name="Krizsan K."/>
            <person name="Foldi C."/>
            <person name="Dima B."/>
            <person name="Sanchez-Garcia M."/>
            <person name="Sanchez-Ramirez S."/>
            <person name="Szollosi G.J."/>
            <person name="Szarkandi J.G."/>
            <person name="Papp V."/>
            <person name="Albert L."/>
            <person name="Andreopoulos W."/>
            <person name="Angelini C."/>
            <person name="Antonin V."/>
            <person name="Barry K.W."/>
            <person name="Bougher N.L."/>
            <person name="Buchanan P."/>
            <person name="Buyck B."/>
            <person name="Bense V."/>
            <person name="Catcheside P."/>
            <person name="Chovatia M."/>
            <person name="Cooper J."/>
            <person name="Damon W."/>
            <person name="Desjardin D."/>
            <person name="Finy P."/>
            <person name="Geml J."/>
            <person name="Haridas S."/>
            <person name="Hughes K."/>
            <person name="Justo A."/>
            <person name="Karasinski D."/>
            <person name="Kautmanova I."/>
            <person name="Kiss B."/>
            <person name="Kocsube S."/>
            <person name="Kotiranta H."/>
            <person name="LaButti K.M."/>
            <person name="Lechner B.E."/>
            <person name="Liimatainen K."/>
            <person name="Lipzen A."/>
            <person name="Lukacs Z."/>
            <person name="Mihaltcheva S."/>
            <person name="Morgado L.N."/>
            <person name="Niskanen T."/>
            <person name="Noordeloos M.E."/>
            <person name="Ohm R.A."/>
            <person name="Ortiz-Santana B."/>
            <person name="Ovrebo C."/>
            <person name="Racz N."/>
            <person name="Riley R."/>
            <person name="Savchenko A."/>
            <person name="Shiryaev A."/>
            <person name="Soop K."/>
            <person name="Spirin V."/>
            <person name="Szebenyi C."/>
            <person name="Tomsovsky M."/>
            <person name="Tulloss R.E."/>
            <person name="Uehling J."/>
            <person name="Grigoriev I.V."/>
            <person name="Vagvolgyi C."/>
            <person name="Papp T."/>
            <person name="Martin F.M."/>
            <person name="Miettinen O."/>
            <person name="Hibbett D.S."/>
            <person name="Nagy L.G."/>
        </authorList>
    </citation>
    <scope>NUCLEOTIDE SEQUENCE [LARGE SCALE GENOMIC DNA]</scope>
    <source>
        <strain evidence="1 2">CBS 166.37</strain>
    </source>
</reference>
<evidence type="ECO:0000313" key="1">
    <source>
        <dbReference type="EMBL" id="TFK34220.1"/>
    </source>
</evidence>
<proteinExistence type="predicted"/>
<organism evidence="1 2">
    <name type="scientific">Crucibulum laeve</name>
    <dbReference type="NCBI Taxonomy" id="68775"/>
    <lineage>
        <taxon>Eukaryota</taxon>
        <taxon>Fungi</taxon>
        <taxon>Dikarya</taxon>
        <taxon>Basidiomycota</taxon>
        <taxon>Agaricomycotina</taxon>
        <taxon>Agaricomycetes</taxon>
        <taxon>Agaricomycetidae</taxon>
        <taxon>Agaricales</taxon>
        <taxon>Agaricineae</taxon>
        <taxon>Nidulariaceae</taxon>
        <taxon>Crucibulum</taxon>
    </lineage>
</organism>
<dbReference type="EMBL" id="ML213635">
    <property type="protein sequence ID" value="TFK34220.1"/>
    <property type="molecule type" value="Genomic_DNA"/>
</dbReference>
<dbReference type="AlphaFoldDB" id="A0A5C3LMW3"/>
<protein>
    <submittedName>
        <fullName evidence="1">Uncharacterized protein</fullName>
    </submittedName>
</protein>
<sequence>MMSKRILGWRVTSGSREGVFILVPCGSPLHGSPDTPCIPRITSVQHSSRSMLFVEIVVVGAVVVGRGQRVLVMMRKCRAWLPLHLYM</sequence>
<name>A0A5C3LMW3_9AGAR</name>